<feature type="transmembrane region" description="Helical" evidence="5">
    <location>
        <begin position="935"/>
        <end position="953"/>
    </location>
</feature>
<keyword evidence="4 5" id="KW-0472">Membrane</keyword>
<protein>
    <submittedName>
        <fullName evidence="7">Avt3 protein</fullName>
    </submittedName>
</protein>
<dbReference type="InterPro" id="IPR020103">
    <property type="entry name" value="PsdUridine_synth_cat_dom_sf"/>
</dbReference>
<comment type="subcellular location">
    <subcellularLocation>
        <location evidence="1">Membrane</location>
        <topology evidence="1">Multi-pass membrane protein</topology>
    </subcellularLocation>
</comment>
<dbReference type="GO" id="GO:0001522">
    <property type="term" value="P:pseudouridine synthesis"/>
    <property type="evidence" value="ECO:0007669"/>
    <property type="project" value="InterPro"/>
</dbReference>
<dbReference type="GO" id="GO:0016020">
    <property type="term" value="C:membrane"/>
    <property type="evidence" value="ECO:0007669"/>
    <property type="project" value="UniProtKB-SubCell"/>
</dbReference>
<dbReference type="CDD" id="cd02869">
    <property type="entry name" value="PseudoU_synth_RluA_like"/>
    <property type="match status" value="1"/>
</dbReference>
<dbReference type="InterPro" id="IPR013057">
    <property type="entry name" value="AA_transpt_TM"/>
</dbReference>
<dbReference type="AlphaFoldDB" id="A0A812H6E2"/>
<feature type="transmembrane region" description="Helical" evidence="5">
    <location>
        <begin position="73"/>
        <end position="92"/>
    </location>
</feature>
<dbReference type="SUPFAM" id="SSF55120">
    <property type="entry name" value="Pseudouridine synthase"/>
    <property type="match status" value="1"/>
</dbReference>
<gene>
    <name evidence="7" type="primary">avt3</name>
    <name evidence="7" type="ORF">SNAT2548_LOCUS1279</name>
</gene>
<dbReference type="PROSITE" id="PS51060">
    <property type="entry name" value="PARP_ALPHA_HD"/>
    <property type="match status" value="1"/>
</dbReference>
<dbReference type="SUPFAM" id="SSF47587">
    <property type="entry name" value="Domain of poly(ADP-ribose) polymerase"/>
    <property type="match status" value="1"/>
</dbReference>
<dbReference type="InterPro" id="IPR036616">
    <property type="entry name" value="Poly(ADP-ribose)pol_reg_dom_sf"/>
</dbReference>
<evidence type="ECO:0000256" key="5">
    <source>
        <dbReference type="SAM" id="Phobius"/>
    </source>
</evidence>
<dbReference type="GO" id="GO:0015179">
    <property type="term" value="F:L-amino acid transmembrane transporter activity"/>
    <property type="evidence" value="ECO:0007669"/>
    <property type="project" value="TreeGrafter"/>
</dbReference>
<dbReference type="Pfam" id="PF00849">
    <property type="entry name" value="PseudoU_synth_2"/>
    <property type="match status" value="1"/>
</dbReference>
<keyword evidence="8" id="KW-1185">Reference proteome</keyword>
<accession>A0A812H6E2</accession>
<feature type="domain" description="PARP alpha-helical" evidence="6">
    <location>
        <begin position="589"/>
        <end position="706"/>
    </location>
</feature>
<dbReference type="InterPro" id="IPR004102">
    <property type="entry name" value="Poly(ADP-ribose)pol_reg_dom"/>
</dbReference>
<dbReference type="PANTHER" id="PTHR22950:SF666">
    <property type="entry name" value="VACUOLAR AMINO ACID TRANSPORTER 4"/>
    <property type="match status" value="1"/>
</dbReference>
<reference evidence="7" key="1">
    <citation type="submission" date="2021-02" db="EMBL/GenBank/DDBJ databases">
        <authorList>
            <person name="Dougan E. K."/>
            <person name="Rhodes N."/>
            <person name="Thang M."/>
            <person name="Chan C."/>
        </authorList>
    </citation>
    <scope>NUCLEOTIDE SEQUENCE</scope>
</reference>
<evidence type="ECO:0000256" key="2">
    <source>
        <dbReference type="ARBA" id="ARBA00022692"/>
    </source>
</evidence>
<feature type="transmembrane region" description="Helical" evidence="5">
    <location>
        <begin position="99"/>
        <end position="122"/>
    </location>
</feature>
<feature type="transmembrane region" description="Helical" evidence="5">
    <location>
        <begin position="35"/>
        <end position="53"/>
    </location>
</feature>
<dbReference type="EMBL" id="CAJNDS010000069">
    <property type="protein sequence ID" value="CAE6942822.1"/>
    <property type="molecule type" value="Genomic_DNA"/>
</dbReference>
<sequence>MAKSAVVHGSDRHAMAFGALLMLGNSALRSSGRCFEGILLIVGIVSLLWQQALTEVASDQTAVLFAVLQKANFFAYQVAMCILGFGLHSLAFGAIAWGLVGYAVFAVGAIAEIFGFSIGVMLSAPGGLFEVTLPIWLFTKGFARDEGSQWWNAGEERYLTSGLGAQLSAFVDGWNWPHALCLLRSHSLAGLTPPLGVYDALLSACMDQGHLDLAIELLHESEPQRSPASFLWTLATLGVEEPAVLLGALVEGARVLEDLSEEAFGIVAAWRSLALLGVSSPKLEAALSKIALERLPEWSLAEIRVAAAGAAGAEVADVDFLQRAQGSLLPDLTRSANSRDVKGLARFTLRRQGRDVLAVVFACQITGCLKQRFLKAVYGLFAQLGRVLDRRRPTAAAKQAGGGFAAGEALPYTALASPDRPVLFKPPGWEVYGGHVEPQLLDYGKVSFGPRPIFEDRVHNFGFLHRLDIPSSGLILAAQSYEAFYDLQVQLHAGQLERDYDVLCHGFMPRQRSVRARVRFLGEGPTLSGGRGKLAVSMVEPVTHGFHEVGILSHVQIRIHTGRRHQIRSHLAHLGHPPVRDRLYTSMATYLSDARLCARNWLHRCGLAFLDALGQRQEVSSKLPADLVSKDMVREGFTWLKAIEGEMGKKSPKPEVLEALSRSFYEVIPLLDSEDKAAITTMELFQRRLRVVTMLSDIEAAHSQWRVLLAEDPAQQGYRLEEGVSNESPSPVALETNDSSFVLANEIRDQMSYIAFFVADIGDGDEDFQGRQTRLLAESLPPSQGAAKKKMSLAKACLSTFKAFIATGILFMPQAVTNAGWAWALLLMSGSCVISTAGVLLLGQCHQRCNLSYPLMGQKAYGGLGYALIAGQVSLSQFGFCTSYFIFISSTLQRVLATWKLPVPPTAAILCAISFMMTPLGWIRRISKMKVSNLIGDAIIMFAIAAVAVSAVVTVSEKGISEEVVAFAPPERVMVFAGTAVYAFEAMVAE</sequence>
<evidence type="ECO:0000259" key="6">
    <source>
        <dbReference type="PROSITE" id="PS51060"/>
    </source>
</evidence>
<comment type="caution">
    <text evidence="7">The sequence shown here is derived from an EMBL/GenBank/DDBJ whole genome shotgun (WGS) entry which is preliminary data.</text>
</comment>
<dbReference type="OrthoDB" id="406646at2759"/>
<keyword evidence="2 5" id="KW-0812">Transmembrane</keyword>
<name>A0A812H6E2_9DINO</name>
<dbReference type="PANTHER" id="PTHR22950">
    <property type="entry name" value="AMINO ACID TRANSPORTER"/>
    <property type="match status" value="1"/>
</dbReference>
<evidence type="ECO:0000313" key="8">
    <source>
        <dbReference type="Proteomes" id="UP000604046"/>
    </source>
</evidence>
<dbReference type="Proteomes" id="UP000604046">
    <property type="component" value="Unassembled WGS sequence"/>
</dbReference>
<dbReference type="InterPro" id="IPR006145">
    <property type="entry name" value="PsdUridine_synth_RsuA/RluA"/>
</dbReference>
<dbReference type="Gene3D" id="3.30.2350.10">
    <property type="entry name" value="Pseudouridine synthase"/>
    <property type="match status" value="1"/>
</dbReference>
<evidence type="ECO:0000313" key="7">
    <source>
        <dbReference type="EMBL" id="CAE6942822.1"/>
    </source>
</evidence>
<feature type="transmembrane region" description="Helical" evidence="5">
    <location>
        <begin position="821"/>
        <end position="843"/>
    </location>
</feature>
<proteinExistence type="predicted"/>
<dbReference type="Pfam" id="PF02877">
    <property type="entry name" value="PARP_reg"/>
    <property type="match status" value="1"/>
</dbReference>
<evidence type="ECO:0000256" key="4">
    <source>
        <dbReference type="ARBA" id="ARBA00023136"/>
    </source>
</evidence>
<feature type="transmembrane region" description="Helical" evidence="5">
    <location>
        <begin position="907"/>
        <end position="923"/>
    </location>
</feature>
<dbReference type="GO" id="GO:0003950">
    <property type="term" value="F:NAD+ poly-ADP-ribosyltransferase activity"/>
    <property type="evidence" value="ECO:0007669"/>
    <property type="project" value="InterPro"/>
</dbReference>
<evidence type="ECO:0000256" key="1">
    <source>
        <dbReference type="ARBA" id="ARBA00004141"/>
    </source>
</evidence>
<feature type="transmembrane region" description="Helical" evidence="5">
    <location>
        <begin position="864"/>
        <end position="887"/>
    </location>
</feature>
<evidence type="ECO:0000256" key="3">
    <source>
        <dbReference type="ARBA" id="ARBA00022989"/>
    </source>
</evidence>
<dbReference type="GO" id="GO:0009982">
    <property type="term" value="F:pseudouridine synthase activity"/>
    <property type="evidence" value="ECO:0007669"/>
    <property type="project" value="InterPro"/>
</dbReference>
<dbReference type="GO" id="GO:0003723">
    <property type="term" value="F:RNA binding"/>
    <property type="evidence" value="ECO:0007669"/>
    <property type="project" value="InterPro"/>
</dbReference>
<organism evidence="7 8">
    <name type="scientific">Symbiodinium natans</name>
    <dbReference type="NCBI Taxonomy" id="878477"/>
    <lineage>
        <taxon>Eukaryota</taxon>
        <taxon>Sar</taxon>
        <taxon>Alveolata</taxon>
        <taxon>Dinophyceae</taxon>
        <taxon>Suessiales</taxon>
        <taxon>Symbiodiniaceae</taxon>
        <taxon>Symbiodinium</taxon>
    </lineage>
</organism>
<dbReference type="Gene3D" id="1.20.142.10">
    <property type="entry name" value="Poly(ADP-ribose) polymerase, regulatory domain"/>
    <property type="match status" value="1"/>
</dbReference>
<dbReference type="Pfam" id="PF01490">
    <property type="entry name" value="Aa_trans"/>
    <property type="match status" value="1"/>
</dbReference>
<keyword evidence="3 5" id="KW-1133">Transmembrane helix</keyword>